<comment type="function">
    <text evidence="4">Probable substrate-specific adapter of an E3 ubiquitin-protein ligase complex which mediates the ubiquitination and subsequent proteasomal degradation of target proteins. May have a role in synapse differentiation and growth.</text>
</comment>
<dbReference type="Gene3D" id="2.120.10.80">
    <property type="entry name" value="Kelch-type beta propeller"/>
    <property type="match status" value="1"/>
</dbReference>
<dbReference type="EMBL" id="JBDJPC010000006">
    <property type="protein sequence ID" value="KAL1498289.1"/>
    <property type="molecule type" value="Genomic_DNA"/>
</dbReference>
<dbReference type="PROSITE" id="PS50097">
    <property type="entry name" value="BTB"/>
    <property type="match status" value="1"/>
</dbReference>
<dbReference type="Pfam" id="PF00651">
    <property type="entry name" value="BTB"/>
    <property type="match status" value="1"/>
</dbReference>
<dbReference type="SMART" id="SM00875">
    <property type="entry name" value="BACK"/>
    <property type="match status" value="1"/>
</dbReference>
<dbReference type="PRINTS" id="PR00501">
    <property type="entry name" value="KELCHREPEAT"/>
</dbReference>
<evidence type="ECO:0000256" key="1">
    <source>
        <dbReference type="ARBA" id="ARBA00013699"/>
    </source>
</evidence>
<evidence type="ECO:0000313" key="8">
    <source>
        <dbReference type="Proteomes" id="UP001566132"/>
    </source>
</evidence>
<evidence type="ECO:0000256" key="4">
    <source>
        <dbReference type="ARBA" id="ARBA00043912"/>
    </source>
</evidence>
<dbReference type="Pfam" id="PF01344">
    <property type="entry name" value="Kelch_1"/>
    <property type="match status" value="1"/>
</dbReference>
<evidence type="ECO:0000256" key="2">
    <source>
        <dbReference type="ARBA" id="ARBA00022441"/>
    </source>
</evidence>
<keyword evidence="2" id="KW-0880">Kelch repeat</keyword>
<dbReference type="InterPro" id="IPR015915">
    <property type="entry name" value="Kelch-typ_b-propeller"/>
</dbReference>
<dbReference type="InterPro" id="IPR006652">
    <property type="entry name" value="Kelch_1"/>
</dbReference>
<accession>A0ABD1EP58</accession>
<dbReference type="Gene3D" id="1.25.40.420">
    <property type="match status" value="1"/>
</dbReference>
<protein>
    <recommendedName>
        <fullName evidence="1">Kelch-like protein diablo</fullName>
    </recommendedName>
</protein>
<dbReference type="SMART" id="SM00612">
    <property type="entry name" value="Kelch"/>
    <property type="match status" value="6"/>
</dbReference>
<dbReference type="PANTHER" id="PTHR45632:SF17">
    <property type="entry name" value="KELCH-LIKE PROTEIN 31"/>
    <property type="match status" value="1"/>
</dbReference>
<sequence>MGEANLTLGKPMELESGRCMSIQAMQALFELKENNQLCDATIVLDDGSEIPVHRAILCACSSYFRALFTTTLHNKEKNRVHLPGITSEMLQTLLVYVYLRKLDLDEQNVYSILVAADYLCILGALELCSKYLESILRPTTCINILAFARNHFCQELSENCWKYIMKNFIQIAAQSSEILTLSLIELQEIINADDLNVKSEETVWETILRWIDYSIDERKQYIVELMKCIRLGLLDTQFFLERVKDHPYVAGCEASRPMIIETLKFLYDLEMITHSANGSQFLLIWSPRDGEVVTPEIARPRVPHEILFAMGGWSGGSPTNFIETYDTRADRWVKVEEVDPTGPRAYHGTAVVGYNIYVIGGFDGMDYFNSCRCFDAVQKTWREIAPMHARRCYVSVAVLDDQIYAMGGYDGHHRQNTAEKYDYKTNQWSLIAPMNMQRSDASSCTLNGKIYITGGFNGQECMHSAEVYDPDLNQWSLIAPMRSRRSGVSCIAYHDQVYVIGGFNGISSNRTIIYIRMCSGEKYNPLNNTWTGIPDMYNPRSNFAIEVIDDMIFAIGGFNGVTTIYHVECYDEKTNEWYEATDMNIYRSALSACVIDGLPNVQDYIHKHRDRLMEEKRQKMIALENQRNMAGNAHNNNNNPQENIVAAVNANMQQLNILQQLNANLNPALPPVPGQIPLAPVPNPQPMDMDNNEEDGVE</sequence>
<evidence type="ECO:0000256" key="3">
    <source>
        <dbReference type="ARBA" id="ARBA00022737"/>
    </source>
</evidence>
<gene>
    <name evidence="7" type="ORF">ABEB36_009109</name>
</gene>
<feature type="region of interest" description="Disordered" evidence="5">
    <location>
        <begin position="674"/>
        <end position="698"/>
    </location>
</feature>
<name>A0ABD1EP58_HYPHA</name>
<keyword evidence="3" id="KW-0677">Repeat</keyword>
<dbReference type="InterPro" id="IPR011705">
    <property type="entry name" value="BACK"/>
</dbReference>
<dbReference type="InterPro" id="IPR011333">
    <property type="entry name" value="SKP1/BTB/POZ_sf"/>
</dbReference>
<dbReference type="AlphaFoldDB" id="A0ABD1EP58"/>
<feature type="domain" description="BTB" evidence="6">
    <location>
        <begin position="38"/>
        <end position="106"/>
    </location>
</feature>
<organism evidence="7 8">
    <name type="scientific">Hypothenemus hampei</name>
    <name type="common">Coffee berry borer</name>
    <dbReference type="NCBI Taxonomy" id="57062"/>
    <lineage>
        <taxon>Eukaryota</taxon>
        <taxon>Metazoa</taxon>
        <taxon>Ecdysozoa</taxon>
        <taxon>Arthropoda</taxon>
        <taxon>Hexapoda</taxon>
        <taxon>Insecta</taxon>
        <taxon>Pterygota</taxon>
        <taxon>Neoptera</taxon>
        <taxon>Endopterygota</taxon>
        <taxon>Coleoptera</taxon>
        <taxon>Polyphaga</taxon>
        <taxon>Cucujiformia</taxon>
        <taxon>Curculionidae</taxon>
        <taxon>Scolytinae</taxon>
        <taxon>Hypothenemus</taxon>
    </lineage>
</organism>
<keyword evidence="8" id="KW-1185">Reference proteome</keyword>
<comment type="caution">
    <text evidence="7">The sequence shown here is derived from an EMBL/GenBank/DDBJ whole genome shotgun (WGS) entry which is preliminary data.</text>
</comment>
<dbReference type="FunFam" id="1.25.40.420:FF:000001">
    <property type="entry name" value="Kelch-like family member 12"/>
    <property type="match status" value="1"/>
</dbReference>
<dbReference type="InterPro" id="IPR000210">
    <property type="entry name" value="BTB/POZ_dom"/>
</dbReference>
<evidence type="ECO:0000259" key="6">
    <source>
        <dbReference type="PROSITE" id="PS50097"/>
    </source>
</evidence>
<dbReference type="GO" id="GO:0003779">
    <property type="term" value="F:actin binding"/>
    <property type="evidence" value="ECO:0007669"/>
    <property type="project" value="UniProtKB-KW"/>
</dbReference>
<dbReference type="SMART" id="SM00225">
    <property type="entry name" value="BTB"/>
    <property type="match status" value="1"/>
</dbReference>
<dbReference type="PANTHER" id="PTHR45632">
    <property type="entry name" value="LD33804P"/>
    <property type="match status" value="1"/>
</dbReference>
<dbReference type="Gene3D" id="3.30.710.10">
    <property type="entry name" value="Potassium Channel Kv1.1, Chain A"/>
    <property type="match status" value="1"/>
</dbReference>
<reference evidence="7 8" key="1">
    <citation type="submission" date="2024-05" db="EMBL/GenBank/DDBJ databases">
        <title>Genetic variation in Jamaican populations of the coffee berry borer (Hypothenemus hampei).</title>
        <authorList>
            <person name="Errbii M."/>
            <person name="Myrie A."/>
        </authorList>
    </citation>
    <scope>NUCLEOTIDE SEQUENCE [LARGE SCALE GENOMIC DNA]</scope>
    <source>
        <strain evidence="7">JA-Hopewell-2020-01-JO</strain>
        <tissue evidence="7">Whole body</tissue>
    </source>
</reference>
<dbReference type="Proteomes" id="UP001566132">
    <property type="component" value="Unassembled WGS sequence"/>
</dbReference>
<dbReference type="SUPFAM" id="SSF54695">
    <property type="entry name" value="POZ domain"/>
    <property type="match status" value="1"/>
</dbReference>
<dbReference type="InterPro" id="IPR017096">
    <property type="entry name" value="BTB-kelch_protein"/>
</dbReference>
<feature type="compositionally biased region" description="Pro residues" evidence="5">
    <location>
        <begin position="674"/>
        <end position="685"/>
    </location>
</feature>
<dbReference type="Pfam" id="PF24681">
    <property type="entry name" value="Kelch_KLHDC2_KLHL20_DRC7"/>
    <property type="match status" value="1"/>
</dbReference>
<dbReference type="SUPFAM" id="SSF117281">
    <property type="entry name" value="Kelch motif"/>
    <property type="match status" value="2"/>
</dbReference>
<evidence type="ECO:0000313" key="7">
    <source>
        <dbReference type="EMBL" id="KAL1498289.1"/>
    </source>
</evidence>
<dbReference type="Pfam" id="PF07707">
    <property type="entry name" value="BACK"/>
    <property type="match status" value="1"/>
</dbReference>
<dbReference type="PIRSF" id="PIRSF037037">
    <property type="entry name" value="Kelch-like_protein_gigaxonin"/>
    <property type="match status" value="1"/>
</dbReference>
<evidence type="ECO:0000256" key="5">
    <source>
        <dbReference type="SAM" id="MobiDB-lite"/>
    </source>
</evidence>
<proteinExistence type="predicted"/>